<dbReference type="OrthoDB" id="6637994at2"/>
<dbReference type="PATRIC" id="fig|745277.3.peg.4724"/>
<proteinExistence type="predicted"/>
<protein>
    <submittedName>
        <fullName evidence="2">Uncharacterized protein</fullName>
    </submittedName>
</protein>
<sequence>MRHVYIFSTLKIVWRLILFVAITLFLTPLNESFTHYLYLITDPVVEFYHSTLGVDSGDRWDMEELTFLIFAVTATSIIAVCSIAVIEALFKKLMRVLRGI</sequence>
<organism evidence="2 3">
    <name type="scientific">Rahnella aquatilis (strain ATCC 33071 / DSM 4594 / JCM 1683 / NBRC 105701 / NCIMB 13365 / CIP 78.65)</name>
    <dbReference type="NCBI Taxonomy" id="745277"/>
    <lineage>
        <taxon>Bacteria</taxon>
        <taxon>Pseudomonadati</taxon>
        <taxon>Pseudomonadota</taxon>
        <taxon>Gammaproteobacteria</taxon>
        <taxon>Enterobacterales</taxon>
        <taxon>Yersiniaceae</taxon>
        <taxon>Rahnella</taxon>
    </lineage>
</organism>
<keyword evidence="1" id="KW-0812">Transmembrane</keyword>
<accession>H2J263</accession>
<name>H2J263_RAHAC</name>
<dbReference type="Proteomes" id="UP000009010">
    <property type="component" value="Plasmid pRahaq201"/>
</dbReference>
<gene>
    <name evidence="2" type="ordered locus">Rahaq2_4944</name>
</gene>
<dbReference type="HOGENOM" id="CLU_2303675_0_0_6"/>
<dbReference type="RefSeq" id="WP_014341944.1">
    <property type="nucleotide sequence ID" value="NC_016835.1"/>
</dbReference>
<dbReference type="AlphaFoldDB" id="H2J263"/>
<evidence type="ECO:0000256" key="1">
    <source>
        <dbReference type="SAM" id="Phobius"/>
    </source>
</evidence>
<evidence type="ECO:0000313" key="2">
    <source>
        <dbReference type="EMBL" id="AEX54660.1"/>
    </source>
</evidence>
<evidence type="ECO:0000313" key="3">
    <source>
        <dbReference type="Proteomes" id="UP000009010"/>
    </source>
</evidence>
<keyword evidence="2" id="KW-0614">Plasmid</keyword>
<reference evidence="3" key="2">
    <citation type="submission" date="2012-01" db="EMBL/GenBank/DDBJ databases">
        <title>Complete sequence of plasmid 1 of Rahnella aquatilis CIP 78.65.</title>
        <authorList>
            <person name="Lucas S."/>
            <person name="Han J."/>
            <person name="Lapidus A."/>
            <person name="Cheng J.-F."/>
            <person name="Goodwin L."/>
            <person name="Pitluck S."/>
            <person name="Peters L."/>
            <person name="Ovchinnikova G."/>
            <person name="Held B."/>
            <person name="Detter J.C."/>
            <person name="Han C."/>
            <person name="Tapia R."/>
            <person name="Land M."/>
            <person name="Hauser L."/>
            <person name="Kyrpides N."/>
            <person name="Ivanova N."/>
            <person name="Pagani I."/>
            <person name="Sobecky P."/>
            <person name="Martinez R."/>
            <person name="Woyke T."/>
        </authorList>
    </citation>
    <scope>NUCLEOTIDE SEQUENCE [LARGE SCALE GENOMIC DNA]</scope>
    <source>
        <strain evidence="3">ATCC 33071 / DSM 4594 / JCM 1683 / NBRC 105701 / NCIMB 13365 / CIP 78.65</strain>
        <plasmid evidence="3">pRahaq201</plasmid>
    </source>
</reference>
<geneLocation type="plasmid" evidence="2 3">
    <name>pRahaq201</name>
</geneLocation>
<keyword evidence="3" id="KW-1185">Reference proteome</keyword>
<dbReference type="KEGG" id="raq:Rahaq2_4944"/>
<keyword evidence="1" id="KW-0472">Membrane</keyword>
<feature type="transmembrane region" description="Helical" evidence="1">
    <location>
        <begin position="12"/>
        <end position="29"/>
    </location>
</feature>
<keyword evidence="1" id="KW-1133">Transmembrane helix</keyword>
<reference evidence="2 3" key="1">
    <citation type="journal article" date="2012" name="J. Bacteriol.">
        <title>Complete Genome Sequence of Rahnella aquatilis CIP 78.65.</title>
        <authorList>
            <person name="Martinez R.J."/>
            <person name="Bruce D."/>
            <person name="Detter C."/>
            <person name="Goodwin L.A."/>
            <person name="Han J."/>
            <person name="Han C.S."/>
            <person name="Held B."/>
            <person name="Land M.L."/>
            <person name="Mikhailova N."/>
            <person name="Nolan M."/>
            <person name="Pennacchio L."/>
            <person name="Pitluck S."/>
            <person name="Tapia R."/>
            <person name="Woyke T."/>
            <person name="Sobecky P.A."/>
        </authorList>
    </citation>
    <scope>NUCLEOTIDE SEQUENCE [LARGE SCALE GENOMIC DNA]</scope>
    <source>
        <strain evidence="3">ATCC 33071 / DSM 4594 / JCM 1683 / NBRC 105701 / NCIMB 13365 / CIP 78.65</strain>
        <plasmid evidence="2">pRahaq201</plasmid>
    </source>
</reference>
<dbReference type="EMBL" id="CP003245">
    <property type="protein sequence ID" value="AEX54660.1"/>
    <property type="molecule type" value="Genomic_DNA"/>
</dbReference>
<feature type="transmembrane region" description="Helical" evidence="1">
    <location>
        <begin position="65"/>
        <end position="90"/>
    </location>
</feature>